<feature type="compositionally biased region" description="Polar residues" evidence="1">
    <location>
        <begin position="300"/>
        <end position="317"/>
    </location>
</feature>
<feature type="compositionally biased region" description="Acidic residues" evidence="1">
    <location>
        <begin position="269"/>
        <end position="278"/>
    </location>
</feature>
<feature type="compositionally biased region" description="Polar residues" evidence="1">
    <location>
        <begin position="151"/>
        <end position="165"/>
    </location>
</feature>
<feature type="region of interest" description="Disordered" evidence="1">
    <location>
        <begin position="347"/>
        <end position="366"/>
    </location>
</feature>
<evidence type="ECO:0000313" key="2">
    <source>
        <dbReference type="EMBL" id="KAF2715327.1"/>
    </source>
</evidence>
<evidence type="ECO:0000256" key="1">
    <source>
        <dbReference type="SAM" id="MobiDB-lite"/>
    </source>
</evidence>
<feature type="compositionally biased region" description="Acidic residues" evidence="1">
    <location>
        <begin position="287"/>
        <end position="297"/>
    </location>
</feature>
<feature type="compositionally biased region" description="Basic and acidic residues" evidence="1">
    <location>
        <begin position="318"/>
        <end position="336"/>
    </location>
</feature>
<reference evidence="2" key="1">
    <citation type="journal article" date="2020" name="Stud. Mycol.">
        <title>101 Dothideomycetes genomes: a test case for predicting lifestyles and emergence of pathogens.</title>
        <authorList>
            <person name="Haridas S."/>
            <person name="Albert R."/>
            <person name="Binder M."/>
            <person name="Bloem J."/>
            <person name="Labutti K."/>
            <person name="Salamov A."/>
            <person name="Andreopoulos B."/>
            <person name="Baker S."/>
            <person name="Barry K."/>
            <person name="Bills G."/>
            <person name="Bluhm B."/>
            <person name="Cannon C."/>
            <person name="Castanera R."/>
            <person name="Culley D."/>
            <person name="Daum C."/>
            <person name="Ezra D."/>
            <person name="Gonzalez J."/>
            <person name="Henrissat B."/>
            <person name="Kuo A."/>
            <person name="Liang C."/>
            <person name="Lipzen A."/>
            <person name="Lutzoni F."/>
            <person name="Magnuson J."/>
            <person name="Mondo S."/>
            <person name="Nolan M."/>
            <person name="Ohm R."/>
            <person name="Pangilinan J."/>
            <person name="Park H.-J."/>
            <person name="Ramirez L."/>
            <person name="Alfaro M."/>
            <person name="Sun H."/>
            <person name="Tritt A."/>
            <person name="Yoshinaga Y."/>
            <person name="Zwiers L.-H."/>
            <person name="Turgeon B."/>
            <person name="Goodwin S."/>
            <person name="Spatafora J."/>
            <person name="Crous P."/>
            <person name="Grigoriev I."/>
        </authorList>
    </citation>
    <scope>NUCLEOTIDE SEQUENCE</scope>
    <source>
        <strain evidence="2">CBS 279.74</strain>
    </source>
</reference>
<name>A0A6G1KSM7_9PLEO</name>
<accession>A0A6G1KSM7</accession>
<evidence type="ECO:0000313" key="3">
    <source>
        <dbReference type="Proteomes" id="UP000799428"/>
    </source>
</evidence>
<dbReference type="AlphaFoldDB" id="A0A6G1KSM7"/>
<protein>
    <submittedName>
        <fullName evidence="2">Uncharacterized protein</fullName>
    </submittedName>
</protein>
<sequence length="538" mass="60330">MPADRRRPKLKINRNITPAWQRNFRPARLQLPDDAVGSRPEVKARAHPTRIATGNPGRAHRVQTPAVNTSFYGEPPKAGASSQHEILEVNNPVQNQLVPDVTPATSASFRGVVPGAWTSFSSFGSTSGASLQNPVEPTTTAHPFGYFKQATPQSKASARPHNNPTRIPPTRNGLPVASETSAQQTRDSTSYGQRNLRMECMLGAKMGKSASKPDNRMQSLYQLNENEVQKVKKTGRRPSLHDTVEKPGQEEKDRRARRSSIRNSSYFDAVEDQEDGDDRDVTLGAIEEGEDEDEVMDTEPGSQKSRSIPNLRNVTARQPRETSFSRENLYAEHVSRNDTPSYLSAHNEARAPATHSSHQHHTSQHQVLFSGKERAYPVQESFNASHTFVVDPDPEFDDLIVLADIPYPFSGGRLPCTRASTITTARMKAHAVSLMIYDESPELYSELMKRLDRMLDLEIEIVLQDRMGLLPRPSLSKLARKMRDWLRKIEAGRITTGEELRVVEHEARLADFIVEACQEGVMHVRNRMCRCGTNWEMP</sequence>
<gene>
    <name evidence="2" type="ORF">K504DRAFT_457502</name>
</gene>
<dbReference type="OrthoDB" id="3753493at2759"/>
<feature type="compositionally biased region" description="Basic and acidic residues" evidence="1">
    <location>
        <begin position="239"/>
        <end position="254"/>
    </location>
</feature>
<keyword evidence="3" id="KW-1185">Reference proteome</keyword>
<proteinExistence type="predicted"/>
<feature type="region of interest" description="Disordered" evidence="1">
    <location>
        <begin position="227"/>
        <end position="340"/>
    </location>
</feature>
<feature type="region of interest" description="Disordered" evidence="1">
    <location>
        <begin position="151"/>
        <end position="194"/>
    </location>
</feature>
<dbReference type="Proteomes" id="UP000799428">
    <property type="component" value="Unassembled WGS sequence"/>
</dbReference>
<organism evidence="2 3">
    <name type="scientific">Pleomassaria siparia CBS 279.74</name>
    <dbReference type="NCBI Taxonomy" id="1314801"/>
    <lineage>
        <taxon>Eukaryota</taxon>
        <taxon>Fungi</taxon>
        <taxon>Dikarya</taxon>
        <taxon>Ascomycota</taxon>
        <taxon>Pezizomycotina</taxon>
        <taxon>Dothideomycetes</taxon>
        <taxon>Pleosporomycetidae</taxon>
        <taxon>Pleosporales</taxon>
        <taxon>Pleomassariaceae</taxon>
        <taxon>Pleomassaria</taxon>
    </lineage>
</organism>
<dbReference type="EMBL" id="MU005764">
    <property type="protein sequence ID" value="KAF2715327.1"/>
    <property type="molecule type" value="Genomic_DNA"/>
</dbReference>
<feature type="compositionally biased region" description="Polar residues" evidence="1">
    <location>
        <begin position="178"/>
        <end position="193"/>
    </location>
</feature>